<feature type="non-terminal residue" evidence="1">
    <location>
        <position position="1"/>
    </location>
</feature>
<keyword evidence="2" id="KW-1185">Reference proteome</keyword>
<dbReference type="AlphaFoldDB" id="A0A0B4GME9"/>
<comment type="caution">
    <text evidence="1">The sequence shown here is derived from an EMBL/GenBank/DDBJ whole genome shotgun (WGS) entry which is preliminary data.</text>
</comment>
<proteinExistence type="predicted"/>
<organism evidence="1 2">
    <name type="scientific">Metarhizium anisopliae (strain ARSEF 549)</name>
    <dbReference type="NCBI Taxonomy" id="3151832"/>
    <lineage>
        <taxon>Eukaryota</taxon>
        <taxon>Fungi</taxon>
        <taxon>Dikarya</taxon>
        <taxon>Ascomycota</taxon>
        <taxon>Pezizomycotina</taxon>
        <taxon>Sordariomycetes</taxon>
        <taxon>Hypocreomycetidae</taxon>
        <taxon>Hypocreales</taxon>
        <taxon>Clavicipitaceae</taxon>
        <taxon>Metarhizium</taxon>
    </lineage>
</organism>
<gene>
    <name evidence="1" type="ORF">MAN_01913</name>
</gene>
<evidence type="ECO:0000313" key="1">
    <source>
        <dbReference type="EMBL" id="KID69399.1"/>
    </source>
</evidence>
<protein>
    <submittedName>
        <fullName evidence="1">Uncharacterized protein</fullName>
    </submittedName>
</protein>
<dbReference type="Proteomes" id="UP000031186">
    <property type="component" value="Unassembled WGS sequence"/>
</dbReference>
<name>A0A0B4GME9_METAF</name>
<dbReference type="VEuPathDB" id="FungiDB:MAN_01913"/>
<accession>A0A0B4GME9</accession>
<reference evidence="1 2" key="1">
    <citation type="journal article" date="2014" name="Proc. Natl. Acad. Sci. U.S.A.">
        <title>Trajectory and genomic determinants of fungal-pathogen speciation and host adaptation.</title>
        <authorList>
            <person name="Hu X."/>
            <person name="Xiao G."/>
            <person name="Zheng P."/>
            <person name="Shang Y."/>
            <person name="Su Y."/>
            <person name="Zhang X."/>
            <person name="Liu X."/>
            <person name="Zhan S."/>
            <person name="St Leger R.J."/>
            <person name="Wang C."/>
        </authorList>
    </citation>
    <scope>NUCLEOTIDE SEQUENCE [LARGE SCALE GENOMIC DNA]</scope>
    <source>
        <strain evidence="1 2">ARSEF 549</strain>
    </source>
</reference>
<dbReference type="HOGENOM" id="CLU_112971_0_0_1"/>
<sequence>MEPATSSPIFSPLDAADLELSGLLGPVEETGQRKCHKRRLHSWSDIFYKEIPLDIVMGSPEAAAAKAFVTIPSALISRATLCYLGFSELKVDEMWNEWSNWPGREIDINTGDLQGTFLAFILGHVKKENAYTDDDSEWRRCLDECGVSPSEQEKLMDPDFKEIRLSRSCVYWVTDTIEMRYAGLQDFQRASRQRERELQLERERL</sequence>
<dbReference type="EMBL" id="AZNF01000002">
    <property type="protein sequence ID" value="KID69399.1"/>
    <property type="molecule type" value="Genomic_DNA"/>
</dbReference>
<evidence type="ECO:0000313" key="2">
    <source>
        <dbReference type="Proteomes" id="UP000031186"/>
    </source>
</evidence>